<organism evidence="3 4">
    <name type="scientific">Flavobacterium cheonhonense</name>
    <dbReference type="NCBI Taxonomy" id="706185"/>
    <lineage>
        <taxon>Bacteria</taxon>
        <taxon>Pseudomonadati</taxon>
        <taxon>Bacteroidota</taxon>
        <taxon>Flavobacteriia</taxon>
        <taxon>Flavobacteriales</taxon>
        <taxon>Flavobacteriaceae</taxon>
        <taxon>Flavobacterium</taxon>
    </lineage>
</organism>
<feature type="transmembrane region" description="Helical" evidence="1">
    <location>
        <begin position="103"/>
        <end position="124"/>
    </location>
</feature>
<dbReference type="RefSeq" id="WP_324690863.1">
    <property type="nucleotide sequence ID" value="NZ_BAABCR010000001.1"/>
</dbReference>
<feature type="transmembrane region" description="Helical" evidence="1">
    <location>
        <begin position="136"/>
        <end position="154"/>
    </location>
</feature>
<gene>
    <name evidence="3" type="ORF">GCM10022386_00880</name>
</gene>
<comment type="caution">
    <text evidence="3">The sequence shown here is derived from an EMBL/GenBank/DDBJ whole genome shotgun (WGS) entry which is preliminary data.</text>
</comment>
<proteinExistence type="predicted"/>
<sequence>MKTTKRLRLLSLLGFLLLMAPFYDSCDNRKNSFLKSYDEYDANGKLIEKTFFQNIYNVVVDELSFNGFQIASFSIYGVQDITFKEFKAEVSNAFKKEEWYKDLGIVISFVFDIIIVISFGLILLTFADRIRLFNNLALANTILILFTLLYIIFLESSFEHFRQIKWGYYAFLATNMLLFYYSKPNKIKT</sequence>
<feature type="signal peptide" evidence="2">
    <location>
        <begin position="1"/>
        <end position="25"/>
    </location>
</feature>
<feature type="chain" id="PRO_5046848744" evidence="2">
    <location>
        <begin position="26"/>
        <end position="189"/>
    </location>
</feature>
<evidence type="ECO:0000313" key="3">
    <source>
        <dbReference type="EMBL" id="GAA4021724.1"/>
    </source>
</evidence>
<reference evidence="4" key="1">
    <citation type="journal article" date="2019" name="Int. J. Syst. Evol. Microbiol.">
        <title>The Global Catalogue of Microorganisms (GCM) 10K type strain sequencing project: providing services to taxonomists for standard genome sequencing and annotation.</title>
        <authorList>
            <consortium name="The Broad Institute Genomics Platform"/>
            <consortium name="The Broad Institute Genome Sequencing Center for Infectious Disease"/>
            <person name="Wu L."/>
            <person name="Ma J."/>
        </authorList>
    </citation>
    <scope>NUCLEOTIDE SEQUENCE [LARGE SCALE GENOMIC DNA]</scope>
    <source>
        <strain evidence="4">JCM 17064</strain>
    </source>
</reference>
<evidence type="ECO:0000313" key="4">
    <source>
        <dbReference type="Proteomes" id="UP001500968"/>
    </source>
</evidence>
<evidence type="ECO:0000256" key="2">
    <source>
        <dbReference type="SAM" id="SignalP"/>
    </source>
</evidence>
<name>A0ABP7T6R2_9FLAO</name>
<keyword evidence="1" id="KW-1133">Transmembrane helix</keyword>
<protein>
    <submittedName>
        <fullName evidence="3">Uncharacterized protein</fullName>
    </submittedName>
</protein>
<keyword evidence="1" id="KW-0472">Membrane</keyword>
<keyword evidence="1" id="KW-0812">Transmembrane</keyword>
<keyword evidence="4" id="KW-1185">Reference proteome</keyword>
<feature type="transmembrane region" description="Helical" evidence="1">
    <location>
        <begin position="166"/>
        <end position="182"/>
    </location>
</feature>
<dbReference type="EMBL" id="BAABCR010000001">
    <property type="protein sequence ID" value="GAA4021724.1"/>
    <property type="molecule type" value="Genomic_DNA"/>
</dbReference>
<keyword evidence="2" id="KW-0732">Signal</keyword>
<evidence type="ECO:0000256" key="1">
    <source>
        <dbReference type="SAM" id="Phobius"/>
    </source>
</evidence>
<dbReference type="Proteomes" id="UP001500968">
    <property type="component" value="Unassembled WGS sequence"/>
</dbReference>
<accession>A0ABP7T6R2</accession>